<dbReference type="Pfam" id="PF13098">
    <property type="entry name" value="Thioredoxin_2"/>
    <property type="match status" value="1"/>
</dbReference>
<comment type="caution">
    <text evidence="4">The sequence shown here is derived from an EMBL/GenBank/DDBJ whole genome shotgun (WGS) entry which is preliminary data.</text>
</comment>
<dbReference type="Gene3D" id="3.40.30.10">
    <property type="entry name" value="Glutaredoxin"/>
    <property type="match status" value="1"/>
</dbReference>
<dbReference type="PROSITE" id="PS00194">
    <property type="entry name" value="THIOREDOXIN_1"/>
    <property type="match status" value="1"/>
</dbReference>
<evidence type="ECO:0000313" key="5">
    <source>
        <dbReference type="Proteomes" id="UP000552864"/>
    </source>
</evidence>
<name>A0A847SPP0_9BACT</name>
<dbReference type="SUPFAM" id="SSF52833">
    <property type="entry name" value="Thioredoxin-like"/>
    <property type="match status" value="1"/>
</dbReference>
<accession>A0A847SPP0</accession>
<feature type="chain" id="PRO_5033004517" evidence="2">
    <location>
        <begin position="18"/>
        <end position="409"/>
    </location>
</feature>
<evidence type="ECO:0000256" key="1">
    <source>
        <dbReference type="ARBA" id="ARBA00023284"/>
    </source>
</evidence>
<dbReference type="RefSeq" id="WP_168740559.1">
    <property type="nucleotide sequence ID" value="NZ_JABAHZ010000004.1"/>
</dbReference>
<dbReference type="CDD" id="cd02947">
    <property type="entry name" value="TRX_family"/>
    <property type="match status" value="1"/>
</dbReference>
<gene>
    <name evidence="4" type="ORF">HGH91_20010</name>
</gene>
<dbReference type="EMBL" id="JABAHZ010000004">
    <property type="protein sequence ID" value="NLR80927.1"/>
    <property type="molecule type" value="Genomic_DNA"/>
</dbReference>
<evidence type="ECO:0000256" key="2">
    <source>
        <dbReference type="SAM" id="SignalP"/>
    </source>
</evidence>
<evidence type="ECO:0000259" key="3">
    <source>
        <dbReference type="PROSITE" id="PS51352"/>
    </source>
</evidence>
<dbReference type="PROSITE" id="PS51352">
    <property type="entry name" value="THIOREDOXIN_2"/>
    <property type="match status" value="1"/>
</dbReference>
<dbReference type="InterPro" id="IPR013766">
    <property type="entry name" value="Thioredoxin_domain"/>
</dbReference>
<keyword evidence="5" id="KW-1185">Reference proteome</keyword>
<dbReference type="InterPro" id="IPR017937">
    <property type="entry name" value="Thioredoxin_CS"/>
</dbReference>
<evidence type="ECO:0000313" key="4">
    <source>
        <dbReference type="EMBL" id="NLR80927.1"/>
    </source>
</evidence>
<organism evidence="4 5">
    <name type="scientific">Chitinophaga eiseniae</name>
    <dbReference type="NCBI Taxonomy" id="634771"/>
    <lineage>
        <taxon>Bacteria</taxon>
        <taxon>Pseudomonadati</taxon>
        <taxon>Bacteroidota</taxon>
        <taxon>Chitinophagia</taxon>
        <taxon>Chitinophagales</taxon>
        <taxon>Chitinophagaceae</taxon>
        <taxon>Chitinophaga</taxon>
    </lineage>
</organism>
<keyword evidence="2" id="KW-0732">Signal</keyword>
<dbReference type="Proteomes" id="UP000552864">
    <property type="component" value="Unassembled WGS sequence"/>
</dbReference>
<keyword evidence="1" id="KW-0676">Redox-active center</keyword>
<feature type="signal peptide" evidence="2">
    <location>
        <begin position="1"/>
        <end position="17"/>
    </location>
</feature>
<protein>
    <submittedName>
        <fullName evidence="4">DUF255 domain-containing protein</fullName>
    </submittedName>
</protein>
<feature type="domain" description="Thioredoxin" evidence="3">
    <location>
        <begin position="7"/>
        <end position="151"/>
    </location>
</feature>
<proteinExistence type="predicted"/>
<dbReference type="InterPro" id="IPR012336">
    <property type="entry name" value="Thioredoxin-like_fold"/>
</dbReference>
<dbReference type="InterPro" id="IPR036249">
    <property type="entry name" value="Thioredoxin-like_sf"/>
</dbReference>
<reference evidence="4 5" key="1">
    <citation type="submission" date="2020-04" db="EMBL/GenBank/DDBJ databases">
        <authorList>
            <person name="Yin C."/>
        </authorList>
    </citation>
    <scope>NUCLEOTIDE SEQUENCE [LARGE SCALE GENOMIC DNA]</scope>
    <source>
        <strain evidence="4 5">Ak56</strain>
    </source>
</reference>
<sequence>MKKLFLLTFLAPMMAFAQEQGIHFEHGSTWAEVKAKAKAENKYIFMDCFTTWCGPCKMMSAQIFPQEKVGNFMNDKYVSVKVQMDQTAKDNEEVKQWYADAQQIEKDYSIRAYPTFLVFAPDGRIVDRQVGGSEADQFINRFTASLDPAQQYYTQLDKYTQGQKDTAFLRKLAYLAQDKYDMDNAGKIAKEYLAQQKDLYTPVNLEFLGKFTQSSKDPGFDVFLHHADKVNKALGKDVAENKVMEIAAKEDVYPQLMKKDKSAPDWESVEKTVKAKYPSIAEELILKTKIQYYSYVKDANNAVANIVAYMKKYGHKADPQSLNEFAWTVFEKCNDMQCIEQALEWSKRSFKDKEIPAFMDTYANLLYKAGKKSEALAWEEKAMNKAGSEERKNYETTLEKMKKGEKYWE</sequence>
<dbReference type="AlphaFoldDB" id="A0A847SPP0"/>